<reference evidence="3" key="1">
    <citation type="journal article" date="2019" name="Int. J. Syst. Evol. Microbiol.">
        <title>The Global Catalogue of Microorganisms (GCM) 10K type strain sequencing project: providing services to taxonomists for standard genome sequencing and annotation.</title>
        <authorList>
            <consortium name="The Broad Institute Genomics Platform"/>
            <consortium name="The Broad Institute Genome Sequencing Center for Infectious Disease"/>
            <person name="Wu L."/>
            <person name="Ma J."/>
        </authorList>
    </citation>
    <scope>NUCLEOTIDE SEQUENCE [LARGE SCALE GENOMIC DNA]</scope>
    <source>
        <strain evidence="3">KCTC 22814</strain>
    </source>
</reference>
<comment type="caution">
    <text evidence="2">The sequence shown here is derived from an EMBL/GenBank/DDBJ whole genome shotgun (WGS) entry which is preliminary data.</text>
</comment>
<proteinExistence type="predicted"/>
<evidence type="ECO:0008006" key="4">
    <source>
        <dbReference type="Google" id="ProtNLM"/>
    </source>
</evidence>
<accession>A0ABW6BEN1</accession>
<name>A0ABW6BEN1_9SPHI</name>
<gene>
    <name evidence="2" type="ORF">ACFS7Y_06025</name>
</gene>
<evidence type="ECO:0000313" key="2">
    <source>
        <dbReference type="EMBL" id="MFD2966934.1"/>
    </source>
</evidence>
<feature type="signal peptide" evidence="1">
    <location>
        <begin position="1"/>
        <end position="26"/>
    </location>
</feature>
<dbReference type="PROSITE" id="PS51257">
    <property type="entry name" value="PROKAR_LIPOPROTEIN"/>
    <property type="match status" value="1"/>
</dbReference>
<evidence type="ECO:0000256" key="1">
    <source>
        <dbReference type="SAM" id="SignalP"/>
    </source>
</evidence>
<dbReference type="RefSeq" id="WP_320182632.1">
    <property type="nucleotide sequence ID" value="NZ_CP138332.1"/>
</dbReference>
<dbReference type="EMBL" id="JBHUPB010000004">
    <property type="protein sequence ID" value="MFD2966934.1"/>
    <property type="molecule type" value="Genomic_DNA"/>
</dbReference>
<keyword evidence="3" id="KW-1185">Reference proteome</keyword>
<keyword evidence="1" id="KW-0732">Signal</keyword>
<feature type="chain" id="PRO_5046048120" description="DUF3823 domain-containing protein" evidence="1">
    <location>
        <begin position="27"/>
        <end position="215"/>
    </location>
</feature>
<dbReference type="Proteomes" id="UP001597525">
    <property type="component" value="Unassembled WGS sequence"/>
</dbReference>
<evidence type="ECO:0000313" key="3">
    <source>
        <dbReference type="Proteomes" id="UP001597525"/>
    </source>
</evidence>
<protein>
    <recommendedName>
        <fullName evidence="4">DUF3823 domain-containing protein</fullName>
    </recommendedName>
</protein>
<sequence>MFYRLTCRLHFVALLVAFMVSVVSCKKDDGSIATSSGLNRLSVEIDGQRYEPKRSVIGTLNDGPIVHQGVKFTTVDNFLRVKEREFVKSNVYHITSSAVLNTPTVSMLTFGLHNVVEPGQQDKMQPVVEGTYAVRGDDRPGIVAYCTYKVPGNWDFPYTAKAGSGTLTLTRFTDEVISGKMEVVVELGEGASYESKKIVLHFDYTMNTINNKVFH</sequence>
<organism evidence="2 3">
    <name type="scientific">Sphingobacterium bambusae</name>
    <dbReference type="NCBI Taxonomy" id="662858"/>
    <lineage>
        <taxon>Bacteria</taxon>
        <taxon>Pseudomonadati</taxon>
        <taxon>Bacteroidota</taxon>
        <taxon>Sphingobacteriia</taxon>
        <taxon>Sphingobacteriales</taxon>
        <taxon>Sphingobacteriaceae</taxon>
        <taxon>Sphingobacterium</taxon>
    </lineage>
</organism>